<protein>
    <submittedName>
        <fullName evidence="1">Uncharacterized protein</fullName>
    </submittedName>
</protein>
<evidence type="ECO:0000313" key="1">
    <source>
        <dbReference type="EMBL" id="KAJ8624158.1"/>
    </source>
</evidence>
<keyword evidence="2" id="KW-1185">Reference proteome</keyword>
<name>A0ACC2KT77_PERAE</name>
<reference evidence="1 2" key="1">
    <citation type="journal article" date="2022" name="Hortic Res">
        <title>A haplotype resolved chromosomal level avocado genome allows analysis of novel avocado genes.</title>
        <authorList>
            <person name="Nath O."/>
            <person name="Fletcher S.J."/>
            <person name="Hayward A."/>
            <person name="Shaw L.M."/>
            <person name="Masouleh A.K."/>
            <person name="Furtado A."/>
            <person name="Henry R.J."/>
            <person name="Mitter N."/>
        </authorList>
    </citation>
    <scope>NUCLEOTIDE SEQUENCE [LARGE SCALE GENOMIC DNA]</scope>
    <source>
        <strain evidence="2">cv. Hass</strain>
    </source>
</reference>
<dbReference type="Proteomes" id="UP001234297">
    <property type="component" value="Chromosome 11"/>
</dbReference>
<organism evidence="1 2">
    <name type="scientific">Persea americana</name>
    <name type="common">Avocado</name>
    <dbReference type="NCBI Taxonomy" id="3435"/>
    <lineage>
        <taxon>Eukaryota</taxon>
        <taxon>Viridiplantae</taxon>
        <taxon>Streptophyta</taxon>
        <taxon>Embryophyta</taxon>
        <taxon>Tracheophyta</taxon>
        <taxon>Spermatophyta</taxon>
        <taxon>Magnoliopsida</taxon>
        <taxon>Magnoliidae</taxon>
        <taxon>Laurales</taxon>
        <taxon>Lauraceae</taxon>
        <taxon>Persea</taxon>
    </lineage>
</organism>
<dbReference type="EMBL" id="CM056819">
    <property type="protein sequence ID" value="KAJ8624158.1"/>
    <property type="molecule type" value="Genomic_DNA"/>
</dbReference>
<evidence type="ECO:0000313" key="2">
    <source>
        <dbReference type="Proteomes" id="UP001234297"/>
    </source>
</evidence>
<comment type="caution">
    <text evidence="1">The sequence shown here is derived from an EMBL/GenBank/DDBJ whole genome shotgun (WGS) entry which is preliminary data.</text>
</comment>
<accession>A0ACC2KT77</accession>
<sequence length="281" mass="31019">MDEARYGMWPTRKFSSNSHVPACSDSWEERAFAEDSAGLLGGCIWPPRSYSCSFCGREFRSAQALGGHMNIHRRDRARLRESSNQSQKPSSATIVRQYPSQVYNPKTNPNFIATPDSPSGVSVPSTQENCSEKGFDSLPIITQEQPKVSFYSLGASNSSIERENLNVGEMGCWAPKELVRTNIAWSTSDSIMRGSPTSDSAGEEEGPISSKRQKKCCSSPFLIQGERENSFKLFPFFIKPGRGERHLASGALGRGASAMEDLDLELRLGDRPKVEFQKSCA</sequence>
<gene>
    <name evidence="1" type="ORF">MRB53_032688</name>
</gene>
<proteinExistence type="predicted"/>